<evidence type="ECO:0000256" key="6">
    <source>
        <dbReference type="ARBA" id="ARBA00024209"/>
    </source>
</evidence>
<evidence type="ECO:0000313" key="11">
    <source>
        <dbReference type="EnsemblPlants" id="Zm00001eb120060_P001"/>
    </source>
</evidence>
<comment type="similarity">
    <text evidence="6">Belongs to the RING-type zinc finger family. ATL subfamily.</text>
</comment>
<reference evidence="11" key="2">
    <citation type="submission" date="2019-07" db="EMBL/GenBank/DDBJ databases">
        <authorList>
            <person name="Seetharam A."/>
            <person name="Woodhouse M."/>
            <person name="Cannon E."/>
        </authorList>
    </citation>
    <scope>NUCLEOTIDE SEQUENCE [LARGE SCALE GENOMIC DNA]</scope>
    <source>
        <strain evidence="11">cv. B73</strain>
    </source>
</reference>
<sequence>MSSNSTASPGAGGGTRCCGATTLVAVAATSFAGCFVLVVAFLFVRFVLLRQRWRHGARGLLLQEQRQPKPGLDAAAIALIPSFPYRRRAGADGSTSVAADAAGAGAGAAECAVCLGVLDEGQMVRQLSGCKHVFHQECIDVWLATRASCPVCRGKAEPPARAEDRATAASAPPRVAAVEMLGDELELASSSTPVAACLDLTAPRQLVYSSGQSQ</sequence>
<evidence type="ECO:0000256" key="8">
    <source>
        <dbReference type="SAM" id="Phobius"/>
    </source>
</evidence>
<dbReference type="eggNOG" id="KOG0800">
    <property type="taxonomic scope" value="Eukaryota"/>
</dbReference>
<keyword evidence="8" id="KW-1133">Transmembrane helix</keyword>
<dbReference type="OMA" id="VAPRVSM"/>
<name>A0A1D6MG00_MAIZE</name>
<evidence type="ECO:0000256" key="5">
    <source>
        <dbReference type="ARBA" id="ARBA00022833"/>
    </source>
</evidence>
<reference evidence="10 12" key="1">
    <citation type="submission" date="2015-12" db="EMBL/GenBank/DDBJ databases">
        <title>Update maize B73 reference genome by single molecule sequencing technologies.</title>
        <authorList>
            <consortium name="Maize Genome Sequencing Project"/>
            <person name="Ware D."/>
        </authorList>
    </citation>
    <scope>NUCLEOTIDE SEQUENCE [LARGE SCALE GENOMIC DNA]</scope>
    <source>
        <strain evidence="12">cv. B73</strain>
        <tissue evidence="10">Seedling</tissue>
    </source>
</reference>
<dbReference type="EMBL" id="CM007649">
    <property type="protein sequence ID" value="ONM28491.1"/>
    <property type="molecule type" value="Genomic_DNA"/>
</dbReference>
<dbReference type="Pfam" id="PF13639">
    <property type="entry name" value="zf-RING_2"/>
    <property type="match status" value="1"/>
</dbReference>
<dbReference type="PaxDb" id="4577-GRMZM2G386584_P01"/>
<dbReference type="PANTHER" id="PTHR14155">
    <property type="entry name" value="RING FINGER DOMAIN-CONTAINING"/>
    <property type="match status" value="1"/>
</dbReference>
<accession>A0A1D6MG00</accession>
<dbReference type="GO" id="GO:0008270">
    <property type="term" value="F:zinc ion binding"/>
    <property type="evidence" value="ECO:0007669"/>
    <property type="project" value="UniProtKB-KW"/>
</dbReference>
<keyword evidence="4 7" id="KW-0863">Zinc-finger</keyword>
<protein>
    <recommendedName>
        <fullName evidence="2">RING-type E3 ubiquitin transferase</fullName>
        <ecNumber evidence="2">2.3.2.27</ecNumber>
    </recommendedName>
</protein>
<dbReference type="RefSeq" id="NP_001343532.1">
    <property type="nucleotide sequence ID" value="NM_001356603.1"/>
</dbReference>
<comment type="catalytic activity">
    <reaction evidence="1">
        <text>S-ubiquitinyl-[E2 ubiquitin-conjugating enzyme]-L-cysteine + [acceptor protein]-L-lysine = [E2 ubiquitin-conjugating enzyme]-L-cysteine + N(6)-ubiquitinyl-[acceptor protein]-L-lysine.</text>
        <dbReference type="EC" id="2.3.2.27"/>
    </reaction>
</comment>
<evidence type="ECO:0000256" key="1">
    <source>
        <dbReference type="ARBA" id="ARBA00000900"/>
    </source>
</evidence>
<evidence type="ECO:0000259" key="9">
    <source>
        <dbReference type="PROSITE" id="PS50089"/>
    </source>
</evidence>
<dbReference type="InterPro" id="IPR013083">
    <property type="entry name" value="Znf_RING/FYVE/PHD"/>
</dbReference>
<keyword evidence="5" id="KW-0862">Zinc</keyword>
<keyword evidence="12" id="KW-1185">Reference proteome</keyword>
<dbReference type="SMR" id="A0A1D6MG00"/>
<dbReference type="CDD" id="cd16461">
    <property type="entry name" value="RING-H2_EL5-like"/>
    <property type="match status" value="1"/>
</dbReference>
<dbReference type="SMART" id="SM00184">
    <property type="entry name" value="RING"/>
    <property type="match status" value="1"/>
</dbReference>
<dbReference type="GO" id="GO:0061630">
    <property type="term" value="F:ubiquitin protein ligase activity"/>
    <property type="evidence" value="ECO:0000318"/>
    <property type="project" value="GO_Central"/>
</dbReference>
<dbReference type="OrthoDB" id="637090at2759"/>
<evidence type="ECO:0000313" key="12">
    <source>
        <dbReference type="Proteomes" id="UP000007305"/>
    </source>
</evidence>
<dbReference type="Gramene" id="Zm00001eb120060_T001">
    <property type="protein sequence ID" value="Zm00001eb120060_P001"/>
    <property type="gene ID" value="Zm00001eb120060"/>
</dbReference>
<dbReference type="GO" id="GO:0006511">
    <property type="term" value="P:ubiquitin-dependent protein catabolic process"/>
    <property type="evidence" value="ECO:0000318"/>
    <property type="project" value="GO_Central"/>
</dbReference>
<evidence type="ECO:0000256" key="2">
    <source>
        <dbReference type="ARBA" id="ARBA00012483"/>
    </source>
</evidence>
<dbReference type="ExpressionAtlas" id="A0A1D6MG00">
    <property type="expression patterns" value="baseline and differential"/>
</dbReference>
<gene>
    <name evidence="11" type="primary">LOC111242784</name>
    <name evidence="10" type="ORF">ZEAMMB73_Zm00001d039375</name>
</gene>
<dbReference type="InterPro" id="IPR053238">
    <property type="entry name" value="RING-H2_zinc_finger"/>
</dbReference>
<keyword evidence="8" id="KW-0472">Membrane</keyword>
<keyword evidence="8" id="KW-0812">Transmembrane</keyword>
<feature type="transmembrane region" description="Helical" evidence="8">
    <location>
        <begin position="20"/>
        <end position="48"/>
    </location>
</feature>
<dbReference type="AlphaFoldDB" id="A0A1D6MG00"/>
<evidence type="ECO:0000256" key="4">
    <source>
        <dbReference type="ARBA" id="ARBA00022771"/>
    </source>
</evidence>
<dbReference type="InterPro" id="IPR001841">
    <property type="entry name" value="Znf_RING"/>
</dbReference>
<organism evidence="10">
    <name type="scientific">Zea mays</name>
    <name type="common">Maize</name>
    <dbReference type="NCBI Taxonomy" id="4577"/>
    <lineage>
        <taxon>Eukaryota</taxon>
        <taxon>Viridiplantae</taxon>
        <taxon>Streptophyta</taxon>
        <taxon>Embryophyta</taxon>
        <taxon>Tracheophyta</taxon>
        <taxon>Spermatophyta</taxon>
        <taxon>Magnoliopsida</taxon>
        <taxon>Liliopsida</taxon>
        <taxon>Poales</taxon>
        <taxon>Poaceae</taxon>
        <taxon>PACMAD clade</taxon>
        <taxon>Panicoideae</taxon>
        <taxon>Andropogonodae</taxon>
        <taxon>Andropogoneae</taxon>
        <taxon>Tripsacinae</taxon>
        <taxon>Zea</taxon>
    </lineage>
</organism>
<dbReference type="SUPFAM" id="SSF57850">
    <property type="entry name" value="RING/U-box"/>
    <property type="match status" value="1"/>
</dbReference>
<evidence type="ECO:0000256" key="3">
    <source>
        <dbReference type="ARBA" id="ARBA00022723"/>
    </source>
</evidence>
<feature type="domain" description="RING-type" evidence="9">
    <location>
        <begin position="111"/>
        <end position="153"/>
    </location>
</feature>
<evidence type="ECO:0000313" key="10">
    <source>
        <dbReference type="EMBL" id="ONM28491.1"/>
    </source>
</evidence>
<keyword evidence="3" id="KW-0479">Metal-binding</keyword>
<reference evidence="11" key="3">
    <citation type="submission" date="2021-05" db="UniProtKB">
        <authorList>
            <consortium name="EnsemblPlants"/>
        </authorList>
    </citation>
    <scope>IDENTIFICATION</scope>
    <source>
        <strain evidence="11">cv. B73</strain>
    </source>
</reference>
<dbReference type="GeneID" id="111242784"/>
<dbReference type="PANTHER" id="PTHR14155:SF626">
    <property type="entry name" value="RING-TYPE DOMAIN-CONTAINING PROTEIN"/>
    <property type="match status" value="1"/>
</dbReference>
<dbReference type="EC" id="2.3.2.27" evidence="2"/>
<dbReference type="Proteomes" id="UP000007305">
    <property type="component" value="Chromosome 3"/>
</dbReference>
<dbReference type="Gene3D" id="3.30.40.10">
    <property type="entry name" value="Zinc/RING finger domain, C3HC4 (zinc finger)"/>
    <property type="match status" value="1"/>
</dbReference>
<dbReference type="STRING" id="4577.A0A1D6MG00"/>
<dbReference type="PROSITE" id="PS50089">
    <property type="entry name" value="ZF_RING_2"/>
    <property type="match status" value="1"/>
</dbReference>
<evidence type="ECO:0000256" key="7">
    <source>
        <dbReference type="PROSITE-ProRule" id="PRU00175"/>
    </source>
</evidence>
<proteinExistence type="inferred from homology"/>
<dbReference type="EnsemblPlants" id="Zm00001eb120060_T001">
    <property type="protein sequence ID" value="Zm00001eb120060_P001"/>
    <property type="gene ID" value="Zm00001eb120060"/>
</dbReference>